<dbReference type="InterPro" id="IPR025960">
    <property type="entry name" value="RVT_N"/>
</dbReference>
<dbReference type="InterPro" id="IPR002711">
    <property type="entry name" value="HNH"/>
</dbReference>
<dbReference type="Pfam" id="PF00078">
    <property type="entry name" value="RVT_1"/>
    <property type="match status" value="1"/>
</dbReference>
<evidence type="ECO:0000313" key="4">
    <source>
        <dbReference type="Proteomes" id="UP000268857"/>
    </source>
</evidence>
<keyword evidence="4" id="KW-1185">Reference proteome</keyword>
<dbReference type="Gene3D" id="1.10.30.50">
    <property type="match status" value="1"/>
</dbReference>
<keyword evidence="3" id="KW-0695">RNA-directed DNA polymerase</keyword>
<dbReference type="Pfam" id="PF13655">
    <property type="entry name" value="RVT_N"/>
    <property type="match status" value="1"/>
</dbReference>
<dbReference type="Pfam" id="PF01844">
    <property type="entry name" value="HNH"/>
    <property type="match status" value="1"/>
</dbReference>
<sequence length="609" mass="69223">MKMTKTSFKTTVVWNKINWKKIQRMVFKLQKRIHKAAQRGDVKAMRRLQKTLMKSWYAKLLATRTVTQDNKGKNTAGVDGVKSLLNAQRLELAKNLGTTKKVKPTRRIWIPKPGTDEKRPLLIPTMTDRALQALAKLALEPEWEAKFEPNSYGFRPGRATHDAIEAIYLAIHCKAKYVLDANISKCFDNIDHQKLLSRLNTYPSMRRLIRNWLKAGFIDGCNMFPTTTGTPQGGVISPLLANIALHGMEEVIKEYANTLPTRRNHGKKQNRDALSLIRYADDFVIIHENINVVLGAKAVIEDFLKNIGLKLKPSKTRICHTFEEYEGEKPGFDFLGFNIRQFPVNDGMSAKAPRSGKTLGFQTIIQPSKKAIQRHYKVISQIIDSHKAAPQKVLIQKLNPIIQGWANYYSSACSTDVFRDLNHMIHIKLTSWARYRHLNKGAKWVADKYWITVNGDNWVFGYNNPDTDERYILSKHTWTKIVRHTKVKGDASPFNGDFVYWGARTGKSKEIPSLLAKILHKQKGKCAYCGLTFTTEDQIELDHILPISLGGKRKFDNIQALHRHCHDQKTATDGSPSSSRDKGMFSEEPDEVKVSCPVLETSSTREGVA</sequence>
<gene>
    <name evidence="3" type="ORF">PCC6912_64850</name>
</gene>
<dbReference type="SUPFAM" id="SSF56672">
    <property type="entry name" value="DNA/RNA polymerases"/>
    <property type="match status" value="1"/>
</dbReference>
<dbReference type="Proteomes" id="UP000268857">
    <property type="component" value="Unassembled WGS sequence"/>
</dbReference>
<evidence type="ECO:0000256" key="1">
    <source>
        <dbReference type="SAM" id="MobiDB-lite"/>
    </source>
</evidence>
<protein>
    <submittedName>
        <fullName evidence="3">Group II intron reverse transcriptase/maturase</fullName>
    </submittedName>
</protein>
<evidence type="ECO:0000313" key="3">
    <source>
        <dbReference type="EMBL" id="RUR72177.1"/>
    </source>
</evidence>
<feature type="region of interest" description="Disordered" evidence="1">
    <location>
        <begin position="566"/>
        <end position="609"/>
    </location>
</feature>
<feature type="compositionally biased region" description="Polar residues" evidence="1">
    <location>
        <begin position="600"/>
        <end position="609"/>
    </location>
</feature>
<dbReference type="EMBL" id="RSCJ01000056">
    <property type="protein sequence ID" value="RUR72177.1"/>
    <property type="molecule type" value="Genomic_DNA"/>
</dbReference>
<proteinExistence type="predicted"/>
<dbReference type="GO" id="GO:0004519">
    <property type="term" value="F:endonuclease activity"/>
    <property type="evidence" value="ECO:0007669"/>
    <property type="project" value="InterPro"/>
</dbReference>
<dbReference type="InterPro" id="IPR043502">
    <property type="entry name" value="DNA/RNA_pol_sf"/>
</dbReference>
<keyword evidence="3" id="KW-0548">Nucleotidyltransferase</keyword>
<name>A0A3S0XKI4_CHLFR</name>
<dbReference type="PANTHER" id="PTHR34047:SF10">
    <property type="entry name" value="GROUP II INTRON-ASSOCIATED OPEN READING FRAME"/>
    <property type="match status" value="1"/>
</dbReference>
<dbReference type="InterPro" id="IPR051083">
    <property type="entry name" value="GrpII_Intron_Splice-Mob/Def"/>
</dbReference>
<dbReference type="PANTHER" id="PTHR34047">
    <property type="entry name" value="NUCLEAR INTRON MATURASE 1, MITOCHONDRIAL-RELATED"/>
    <property type="match status" value="1"/>
</dbReference>
<comment type="caution">
    <text evidence="3">The sequence shown here is derived from an EMBL/GenBank/DDBJ whole genome shotgun (WGS) entry which is preliminary data.</text>
</comment>
<keyword evidence="3" id="KW-0808">Transferase</keyword>
<dbReference type="NCBIfam" id="TIGR04416">
    <property type="entry name" value="group_II_RT_mat"/>
    <property type="match status" value="1"/>
</dbReference>
<dbReference type="OrthoDB" id="468044at2"/>
<dbReference type="InterPro" id="IPR030931">
    <property type="entry name" value="Group_II_RT_mat"/>
</dbReference>
<dbReference type="InterPro" id="IPR013597">
    <property type="entry name" value="Mat_intron_G2"/>
</dbReference>
<dbReference type="CDD" id="cd01651">
    <property type="entry name" value="RT_G2_intron"/>
    <property type="match status" value="1"/>
</dbReference>
<dbReference type="STRING" id="211165.GCA_000317285_02693"/>
<dbReference type="GO" id="GO:0003964">
    <property type="term" value="F:RNA-directed DNA polymerase activity"/>
    <property type="evidence" value="ECO:0007669"/>
    <property type="project" value="UniProtKB-KW"/>
</dbReference>
<reference evidence="3 4" key="1">
    <citation type="journal article" date="2019" name="Genome Biol. Evol.">
        <title>Day and night: Metabolic profiles and evolutionary relationships of six axenic non-marine cyanobacteria.</title>
        <authorList>
            <person name="Will S.E."/>
            <person name="Henke P."/>
            <person name="Boedeker C."/>
            <person name="Huang S."/>
            <person name="Brinkmann H."/>
            <person name="Rohde M."/>
            <person name="Jarek M."/>
            <person name="Friedl T."/>
            <person name="Seufert S."/>
            <person name="Schumacher M."/>
            <person name="Overmann J."/>
            <person name="Neumann-Schaal M."/>
            <person name="Petersen J."/>
        </authorList>
    </citation>
    <scope>NUCLEOTIDE SEQUENCE [LARGE SCALE GENOMIC DNA]</scope>
    <source>
        <strain evidence="3 4">PCC 6912</strain>
    </source>
</reference>
<dbReference type="InterPro" id="IPR003615">
    <property type="entry name" value="HNH_nuc"/>
</dbReference>
<dbReference type="CDD" id="cd00085">
    <property type="entry name" value="HNHc"/>
    <property type="match status" value="1"/>
</dbReference>
<organism evidence="3 4">
    <name type="scientific">Chlorogloeopsis fritschii PCC 6912</name>
    <dbReference type="NCBI Taxonomy" id="211165"/>
    <lineage>
        <taxon>Bacteria</taxon>
        <taxon>Bacillati</taxon>
        <taxon>Cyanobacteriota</taxon>
        <taxon>Cyanophyceae</taxon>
        <taxon>Nostocales</taxon>
        <taxon>Chlorogloeopsidaceae</taxon>
        <taxon>Chlorogloeopsis</taxon>
    </lineage>
</organism>
<feature type="domain" description="Reverse transcriptase" evidence="2">
    <location>
        <begin position="91"/>
        <end position="339"/>
    </location>
</feature>
<dbReference type="Pfam" id="PF08388">
    <property type="entry name" value="GIIM"/>
    <property type="match status" value="1"/>
</dbReference>
<accession>A0A3S0XKI4</accession>
<dbReference type="SMART" id="SM00507">
    <property type="entry name" value="HNHc"/>
    <property type="match status" value="1"/>
</dbReference>
<dbReference type="AlphaFoldDB" id="A0A3S0XKI4"/>
<dbReference type="GO" id="GO:0008270">
    <property type="term" value="F:zinc ion binding"/>
    <property type="evidence" value="ECO:0007669"/>
    <property type="project" value="InterPro"/>
</dbReference>
<dbReference type="GO" id="GO:0003676">
    <property type="term" value="F:nucleic acid binding"/>
    <property type="evidence" value="ECO:0007669"/>
    <property type="project" value="InterPro"/>
</dbReference>
<dbReference type="InterPro" id="IPR000477">
    <property type="entry name" value="RT_dom"/>
</dbReference>
<evidence type="ECO:0000259" key="2">
    <source>
        <dbReference type="PROSITE" id="PS50878"/>
    </source>
</evidence>
<dbReference type="PROSITE" id="PS50878">
    <property type="entry name" value="RT_POL"/>
    <property type="match status" value="1"/>
</dbReference>